<protein>
    <recommendedName>
        <fullName evidence="4">GIY-YIG domain-containing protein</fullName>
    </recommendedName>
</protein>
<feature type="region of interest" description="Disordered" evidence="1">
    <location>
        <begin position="1"/>
        <end position="50"/>
    </location>
</feature>
<dbReference type="Gene3D" id="3.40.1440.10">
    <property type="entry name" value="GIY-YIG endonuclease"/>
    <property type="match status" value="1"/>
</dbReference>
<dbReference type="Proteomes" id="UP000479000">
    <property type="component" value="Unassembled WGS sequence"/>
</dbReference>
<dbReference type="InterPro" id="IPR035901">
    <property type="entry name" value="GIY-YIG_endonuc_sf"/>
</dbReference>
<dbReference type="OrthoDB" id="6627528at2759"/>
<gene>
    <name evidence="2" type="ORF">NTEN_LOCUS3447</name>
</gene>
<evidence type="ECO:0008006" key="4">
    <source>
        <dbReference type="Google" id="ProtNLM"/>
    </source>
</evidence>
<accession>A0A6H5G4V6</accession>
<evidence type="ECO:0000256" key="1">
    <source>
        <dbReference type="SAM" id="MobiDB-lite"/>
    </source>
</evidence>
<evidence type="ECO:0000313" key="2">
    <source>
        <dbReference type="EMBL" id="CAA9997102.1"/>
    </source>
</evidence>
<dbReference type="AlphaFoldDB" id="A0A6H5G4V6"/>
<feature type="compositionally biased region" description="Basic and acidic residues" evidence="1">
    <location>
        <begin position="37"/>
        <end position="46"/>
    </location>
</feature>
<feature type="non-terminal residue" evidence="2">
    <location>
        <position position="281"/>
    </location>
</feature>
<feature type="compositionally biased region" description="Polar residues" evidence="1">
    <location>
        <begin position="1"/>
        <end position="12"/>
    </location>
</feature>
<keyword evidence="3" id="KW-1185">Reference proteome</keyword>
<name>A0A6H5G4V6_9HEMI</name>
<sequence length="281" mass="31969">MNVSDLDSNGSVDSDYEEEGALDDAEKSEEATQIDNARAEEDHSSEISRTGVQHRMVIVDVRRKANRTLLCCGHYVQQKSPEPTVCSIALQNQVERRSGVVYKVNCKDCPVCYIGHTISYLKVRMARHGRDCRNEHEKGTMLSQHAIEMGHVFDFENVNIEEETASSTDDWLHCARHRLIVNFTRSAYCPRCSVLSCYNLNSSLFCARSVFVQLELLSIVRIYPFIPVRSYLTRNLWRSNARVNGSIVIVLKSRIGTELQKKLLLIHIYSESLPEQVSVCP</sequence>
<evidence type="ECO:0000313" key="3">
    <source>
        <dbReference type="Proteomes" id="UP000479000"/>
    </source>
</evidence>
<organism evidence="2 3">
    <name type="scientific">Nesidiocoris tenuis</name>
    <dbReference type="NCBI Taxonomy" id="355587"/>
    <lineage>
        <taxon>Eukaryota</taxon>
        <taxon>Metazoa</taxon>
        <taxon>Ecdysozoa</taxon>
        <taxon>Arthropoda</taxon>
        <taxon>Hexapoda</taxon>
        <taxon>Insecta</taxon>
        <taxon>Pterygota</taxon>
        <taxon>Neoptera</taxon>
        <taxon>Paraneoptera</taxon>
        <taxon>Hemiptera</taxon>
        <taxon>Heteroptera</taxon>
        <taxon>Panheteroptera</taxon>
        <taxon>Cimicomorpha</taxon>
        <taxon>Miridae</taxon>
        <taxon>Dicyphina</taxon>
        <taxon>Nesidiocoris</taxon>
    </lineage>
</organism>
<dbReference type="EMBL" id="CADCXU010005398">
    <property type="protein sequence ID" value="CAA9997102.1"/>
    <property type="molecule type" value="Genomic_DNA"/>
</dbReference>
<reference evidence="2 3" key="1">
    <citation type="submission" date="2020-02" db="EMBL/GenBank/DDBJ databases">
        <authorList>
            <person name="Ferguson B K."/>
        </authorList>
    </citation>
    <scope>NUCLEOTIDE SEQUENCE [LARGE SCALE GENOMIC DNA]</scope>
</reference>
<feature type="compositionally biased region" description="Acidic residues" evidence="1">
    <location>
        <begin position="14"/>
        <end position="23"/>
    </location>
</feature>
<proteinExistence type="predicted"/>